<dbReference type="RefSeq" id="XP_001797930.1">
    <property type="nucleotide sequence ID" value="XM_001797878.1"/>
</dbReference>
<dbReference type="Proteomes" id="UP000001055">
    <property type="component" value="Unassembled WGS sequence"/>
</dbReference>
<organism evidence="1 2">
    <name type="scientific">Phaeosphaeria nodorum (strain SN15 / ATCC MYA-4574 / FGSC 10173)</name>
    <name type="common">Glume blotch fungus</name>
    <name type="synonym">Parastagonospora nodorum</name>
    <dbReference type="NCBI Taxonomy" id="321614"/>
    <lineage>
        <taxon>Eukaryota</taxon>
        <taxon>Fungi</taxon>
        <taxon>Dikarya</taxon>
        <taxon>Ascomycota</taxon>
        <taxon>Pezizomycotina</taxon>
        <taxon>Dothideomycetes</taxon>
        <taxon>Pleosporomycetidae</taxon>
        <taxon>Pleosporales</taxon>
        <taxon>Pleosporineae</taxon>
        <taxon>Phaeosphaeriaceae</taxon>
        <taxon>Parastagonospora</taxon>
    </lineage>
</organism>
<gene>
    <name evidence="1" type="ORF">SNOG_07596</name>
</gene>
<dbReference type="SUPFAM" id="SSF49870">
    <property type="entry name" value="Osmotin, thaumatin-like protein"/>
    <property type="match status" value="1"/>
</dbReference>
<evidence type="ECO:0000313" key="2">
    <source>
        <dbReference type="Proteomes" id="UP000001055"/>
    </source>
</evidence>
<dbReference type="VEuPathDB" id="FungiDB:JI435_075960"/>
<dbReference type="AlphaFoldDB" id="Q0UKW8"/>
<dbReference type="GeneID" id="5974823"/>
<dbReference type="InterPro" id="IPR037176">
    <property type="entry name" value="Osmotin/thaumatin-like_sf"/>
</dbReference>
<dbReference type="KEGG" id="pno:SNOG_07596"/>
<reference evidence="2" key="1">
    <citation type="journal article" date="2007" name="Plant Cell">
        <title>Dothideomycete-plant interactions illuminated by genome sequencing and EST analysis of the wheat pathogen Stagonospora nodorum.</title>
        <authorList>
            <person name="Hane J.K."/>
            <person name="Lowe R.G."/>
            <person name="Solomon P.S."/>
            <person name="Tan K.C."/>
            <person name="Schoch C.L."/>
            <person name="Spatafora J.W."/>
            <person name="Crous P.W."/>
            <person name="Kodira C."/>
            <person name="Birren B.W."/>
            <person name="Galagan J.E."/>
            <person name="Torriani S.F."/>
            <person name="McDonald B.A."/>
            <person name="Oliver R.P."/>
        </authorList>
    </citation>
    <scope>NUCLEOTIDE SEQUENCE [LARGE SCALE GENOMIC DNA]</scope>
    <source>
        <strain evidence="2">SN15 / ATCC MYA-4574 / FGSC 10173</strain>
    </source>
</reference>
<name>Q0UKW8_PHANO</name>
<proteinExistence type="predicted"/>
<dbReference type="OMA" id="GPSHEKC"/>
<sequence>MTNASSDVPDRSFTEWVLATAIPREGINVRLNSGFHFSAVDSTLLAIFTFVTAEDPNFYLINDCNFDVYVREAIGEHPGYSPIVNCANFGESQEVVLAGKGGTGYGSFPVYQDGCGHSYKVARQPRGEVYQFEFTWAHEGTGIWYDLSHINGNPFKDVEREMSPHNGCPTLHCDAGNDGSQCDYDIQKNCPTPSPIAGFLCGRTHAVDWKKVKAKAVSLKSLPPAP</sequence>
<dbReference type="InParanoid" id="Q0UKW8"/>
<dbReference type="InterPro" id="IPR006771">
    <property type="entry name" value="CetA-like"/>
</dbReference>
<dbReference type="EMBL" id="CH445335">
    <property type="protein sequence ID" value="EAT85062.1"/>
    <property type="molecule type" value="Genomic_DNA"/>
</dbReference>
<evidence type="ECO:0000313" key="1">
    <source>
        <dbReference type="EMBL" id="EAT85062.1"/>
    </source>
</evidence>
<protein>
    <submittedName>
        <fullName evidence="1">Uncharacterized protein</fullName>
    </submittedName>
</protein>
<accession>Q0UKW8</accession>
<dbReference type="Pfam" id="PF04681">
    <property type="entry name" value="Bys1"/>
    <property type="match status" value="1"/>
</dbReference>